<dbReference type="OMA" id="CSYTRTP"/>
<sequence>MSPPKYRVVDKPGAKSSAPVPQKKLGPSSGAARTPAADKLEARRPGASVPAPAGTARPPPKSNVAQILTQPGGLLALMQKYLSPGKTTATRPAQPDQLFSLSHQVALWDRPNIAEHIAPALGLTLTAEGVRLRVFPMSEALTPARAREATMHPQGGIPLSWTDPMCTELLDWIDQQLIPPTLLEEFPATGVQAPGADQPPAPALPFYDGHLFALVVDFRPGGRSSLTAGRPGTAAAAAARRILLRPHPLTVRRMALAHAAAATATATATAMPPTEAEVPLALAQAAEQRLYLGELPDLLGVPTPPGVTAIPTAAAAAAAAAAAIAPAVPQMTRLCLDLDDRVLVETIGAHNRGVNHAREASLARVPLAPVVAAPPQAPTSGPARAAPPPTMVPAVPTPPKAPPGGGSLLLDFLESRSRTSTDPGAHPLHHSDPVGSRSFPFGLPLNSVLASWSATPPADGQPEWKPLRFSLRKSVKLSQPNRETSLQLNAHRLEGSASSSHAVEVSLSRCASRAPGAGAAVRPTPVSGPAEPHGSNSPVLMSLPSVFPWAGARLTGPPTEPEQLVRAYFCSADAVKQVLGQLVPSGQVAPVATVSPLAAAGYMINMEAGPSAEGPASPPGYASAHGGHAQMPQSPRAPAEGPEAPVSRKAVPGPAPAPAPAPTPTPSAGVPSRPGASALKSAGKRGGAAVASAARPGKPPAPGTGAGGSASRRPANPATGRSASGSNTASSTPQVSPSSSEAGALSTGSTGGGPTPATTPSQTPSSGLLSVAAAPVERTPPPPGAKPRTGVRKNPPAAGSSDTAGDDAGTEPAPGRTAAAPAGSGGVKRQRVSKKAGSGPTSAGGATASKTVPTAKAAPASKTVPAASKTVPASKSVPARKPPAEETAARPVKAATGAPRAKGAGRATTPVAAGTASSQAGAPSPGRKTGSPSKSAAATTKAATARGAAGAGGRASAPARASAANRPPGGRKTQGAGSK</sequence>
<organism evidence="2">
    <name type="scientific">Fonticula alba</name>
    <name type="common">Slime mold</name>
    <dbReference type="NCBI Taxonomy" id="691883"/>
    <lineage>
        <taxon>Eukaryota</taxon>
        <taxon>Rotosphaerida</taxon>
        <taxon>Fonticulaceae</taxon>
        <taxon>Fonticula</taxon>
    </lineage>
</organism>
<feature type="region of interest" description="Disordered" evidence="1">
    <location>
        <begin position="610"/>
        <end position="979"/>
    </location>
</feature>
<accession>A0A058ZC71</accession>
<feature type="compositionally biased region" description="Low complexity" evidence="1">
    <location>
        <begin position="810"/>
        <end position="822"/>
    </location>
</feature>
<dbReference type="RefSeq" id="XP_009493583.1">
    <property type="nucleotide sequence ID" value="XM_009495308.1"/>
</dbReference>
<feature type="compositionally biased region" description="Low complexity" evidence="1">
    <location>
        <begin position="835"/>
        <end position="851"/>
    </location>
</feature>
<feature type="compositionally biased region" description="Polar residues" evidence="1">
    <location>
        <begin position="719"/>
        <end position="729"/>
    </location>
</feature>
<name>A0A058ZC71_FONAL</name>
<feature type="compositionally biased region" description="Pro residues" evidence="1">
    <location>
        <begin position="653"/>
        <end position="665"/>
    </location>
</feature>
<evidence type="ECO:0000313" key="3">
    <source>
        <dbReference type="Proteomes" id="UP000030693"/>
    </source>
</evidence>
<dbReference type="AlphaFoldDB" id="A0A058ZC71"/>
<proteinExistence type="predicted"/>
<feature type="region of interest" description="Disordered" evidence="1">
    <location>
        <begin position="373"/>
        <end position="408"/>
    </location>
</feature>
<feature type="compositionally biased region" description="Low complexity" evidence="1">
    <location>
        <begin position="610"/>
        <end position="627"/>
    </location>
</feature>
<dbReference type="EMBL" id="KB932202">
    <property type="protein sequence ID" value="KCV72005.1"/>
    <property type="molecule type" value="Genomic_DNA"/>
</dbReference>
<feature type="compositionally biased region" description="Pro residues" evidence="1">
    <location>
        <begin position="385"/>
        <end position="402"/>
    </location>
</feature>
<feature type="compositionally biased region" description="Low complexity" evidence="1">
    <location>
        <begin position="928"/>
        <end position="971"/>
    </location>
</feature>
<dbReference type="STRING" id="691883.A0A058ZC71"/>
<evidence type="ECO:0000313" key="2">
    <source>
        <dbReference type="EMBL" id="KCV72005.1"/>
    </source>
</evidence>
<keyword evidence="3" id="KW-1185">Reference proteome</keyword>
<dbReference type="GeneID" id="20526137"/>
<evidence type="ECO:0000256" key="1">
    <source>
        <dbReference type="SAM" id="MobiDB-lite"/>
    </source>
</evidence>
<gene>
    <name evidence="2" type="ORF">H696_01412</name>
</gene>
<feature type="region of interest" description="Disordered" evidence="1">
    <location>
        <begin position="515"/>
        <end position="537"/>
    </location>
</feature>
<dbReference type="Proteomes" id="UP000030693">
    <property type="component" value="Unassembled WGS sequence"/>
</dbReference>
<protein>
    <submittedName>
        <fullName evidence="2">Uncharacterized protein</fullName>
    </submittedName>
</protein>
<feature type="region of interest" description="Disordered" evidence="1">
    <location>
        <begin position="1"/>
        <end position="64"/>
    </location>
</feature>
<feature type="compositionally biased region" description="Low complexity" evidence="1">
    <location>
        <begin position="730"/>
        <end position="748"/>
    </location>
</feature>
<reference evidence="2" key="1">
    <citation type="submission" date="2013-04" db="EMBL/GenBank/DDBJ databases">
        <title>The Genome Sequence of Fonticula alba ATCC 38817.</title>
        <authorList>
            <consortium name="The Broad Institute Genomics Platform"/>
            <person name="Russ C."/>
            <person name="Cuomo C."/>
            <person name="Burger G."/>
            <person name="Gray M.W."/>
            <person name="Holland P.W.H."/>
            <person name="King N."/>
            <person name="Lang F.B.F."/>
            <person name="Roger A.J."/>
            <person name="Ruiz-Trillo I."/>
            <person name="Brown M."/>
            <person name="Walker B."/>
            <person name="Young S."/>
            <person name="Zeng Q."/>
            <person name="Gargeya S."/>
            <person name="Fitzgerald M."/>
            <person name="Haas B."/>
            <person name="Abouelleil A."/>
            <person name="Allen A.W."/>
            <person name="Alvarado L."/>
            <person name="Arachchi H.M."/>
            <person name="Berlin A.M."/>
            <person name="Chapman S.B."/>
            <person name="Gainer-Dewar J."/>
            <person name="Goldberg J."/>
            <person name="Griggs A."/>
            <person name="Gujja S."/>
            <person name="Hansen M."/>
            <person name="Howarth C."/>
            <person name="Imamovic A."/>
            <person name="Ireland A."/>
            <person name="Larimer J."/>
            <person name="McCowan C."/>
            <person name="Murphy C."/>
            <person name="Pearson M."/>
            <person name="Poon T.W."/>
            <person name="Priest M."/>
            <person name="Roberts A."/>
            <person name="Saif S."/>
            <person name="Shea T."/>
            <person name="Sisk P."/>
            <person name="Sykes S."/>
            <person name="Wortman J."/>
            <person name="Nusbaum C."/>
            <person name="Birren B."/>
        </authorList>
    </citation>
    <scope>NUCLEOTIDE SEQUENCE [LARGE SCALE GENOMIC DNA]</scope>
    <source>
        <strain evidence="2">ATCC 38817</strain>
    </source>
</reference>
<feature type="compositionally biased region" description="Low complexity" evidence="1">
    <location>
        <begin position="755"/>
        <end position="767"/>
    </location>
</feature>